<keyword evidence="4" id="KW-1185">Reference proteome</keyword>
<dbReference type="RefSeq" id="WP_014840574.1">
    <property type="nucleotide sequence ID" value="NC_018108.1"/>
</dbReference>
<organism evidence="3 4">
    <name type="scientific">Taylorella equigenitalis ATCC 35865</name>
    <dbReference type="NCBI Taxonomy" id="743973"/>
    <lineage>
        <taxon>Bacteria</taxon>
        <taxon>Pseudomonadati</taxon>
        <taxon>Pseudomonadota</taxon>
        <taxon>Betaproteobacteria</taxon>
        <taxon>Burkholderiales</taxon>
        <taxon>Alcaligenaceae</taxon>
        <taxon>Taylorella</taxon>
    </lineage>
</organism>
<sequence>MKKTSNKQVLFSPSYGVRKSRRSKSFLPFLVGLIVGVGGYWFVQANYLPHESSEIDNKDLTKQIEVLKYEKEALVRQVHEAQANALVLKSQIEEAEKKKLQDEESKKDLNPITPVAEEGNNDSIDALLKTLPEDTTDSPIGVRLAEFKGYKGHLNYKLILSEKDKSITDRTIKVDILAKGKYMNGNSGFENIKSFDAVSGPYTNIQKSVDLTKRTLTPLKVELKIFDKSNNKLITKREFEVEQITPETPSGEANQN</sequence>
<dbReference type="Proteomes" id="UP000003121">
    <property type="component" value="Chromosome"/>
</dbReference>
<proteinExistence type="predicted"/>
<dbReference type="GeneID" id="79939528"/>
<feature type="transmembrane region" description="Helical" evidence="2">
    <location>
        <begin position="26"/>
        <end position="43"/>
    </location>
</feature>
<feature type="coiled-coil region" evidence="1">
    <location>
        <begin position="57"/>
        <end position="103"/>
    </location>
</feature>
<keyword evidence="1" id="KW-0175">Coiled coil</keyword>
<gene>
    <name evidence="3" type="ORF">KUI_1320</name>
</gene>
<dbReference type="EMBL" id="CP003264">
    <property type="protein sequence ID" value="AFN36372.1"/>
    <property type="molecule type" value="Genomic_DNA"/>
</dbReference>
<reference evidence="3 4" key="1">
    <citation type="journal article" date="2012" name="Vet. Microbiol.">
        <title>Comparative genomic analyses of the Taylorellae.</title>
        <authorList>
            <person name="Hauser H."/>
            <person name="Richter D.C."/>
            <person name="van Tonder A."/>
            <person name="Clark L."/>
            <person name="Preston A."/>
        </authorList>
    </citation>
    <scope>NUCLEOTIDE SEQUENCE [LARGE SCALE GENOMIC DNA]</scope>
    <source>
        <strain evidence="3 4">ATCC 35865</strain>
    </source>
</reference>
<keyword evidence="2" id="KW-0812">Transmembrane</keyword>
<evidence type="ECO:0000313" key="4">
    <source>
        <dbReference type="Proteomes" id="UP000003121"/>
    </source>
</evidence>
<protein>
    <submittedName>
        <fullName evidence="3">Uncharacterized protein</fullName>
    </submittedName>
</protein>
<name>A0ABN4B0H4_9BURK</name>
<accession>A0ABN4B0H4</accession>
<evidence type="ECO:0000256" key="2">
    <source>
        <dbReference type="SAM" id="Phobius"/>
    </source>
</evidence>
<evidence type="ECO:0000313" key="3">
    <source>
        <dbReference type="EMBL" id="AFN36372.1"/>
    </source>
</evidence>
<evidence type="ECO:0000256" key="1">
    <source>
        <dbReference type="SAM" id="Coils"/>
    </source>
</evidence>
<keyword evidence="2" id="KW-1133">Transmembrane helix</keyword>
<keyword evidence="2" id="KW-0472">Membrane</keyword>